<dbReference type="Proteomes" id="UP000004277">
    <property type="component" value="Unassembled WGS sequence"/>
</dbReference>
<evidence type="ECO:0000313" key="2">
    <source>
        <dbReference type="Proteomes" id="UP000004277"/>
    </source>
</evidence>
<protein>
    <submittedName>
        <fullName evidence="1">DUF805 domain-containing protein</fullName>
    </submittedName>
</protein>
<comment type="caution">
    <text evidence="1">The sequence shown here is derived from an EMBL/GenBank/DDBJ whole genome shotgun (WGS) entry which is preliminary data.</text>
</comment>
<reference evidence="1" key="1">
    <citation type="submission" date="2019-05" db="EMBL/GenBank/DDBJ databases">
        <title>Revised genome assembly of Burkholderiaceae (previously Ralstonia) sp. PBA.</title>
        <authorList>
            <person name="Gan H.M."/>
        </authorList>
    </citation>
    <scope>NUCLEOTIDE SEQUENCE</scope>
    <source>
        <strain evidence="1">PBA</strain>
    </source>
</reference>
<accession>A0ACD3SM98</accession>
<dbReference type="EMBL" id="AKCV02000025">
    <property type="protein sequence ID" value="TMS57273.1"/>
    <property type="molecule type" value="Genomic_DNA"/>
</dbReference>
<sequence length="121" mass="13551">MSWFLQALRNYAPFSGRARRKEYWYFVLFYMLIFFVLWGIDGATGTAGESKEVGLLSGIFSLAMLIPSIAVGARRLHDTGRSGWWLLLSLIPLIGGLILIFFMVQDGEPQTNTYGPDPKAA</sequence>
<organism evidence="1 2">
    <name type="scientific">Imbroritus primus</name>
    <dbReference type="NCBI Taxonomy" id="3058603"/>
    <lineage>
        <taxon>Bacteria</taxon>
        <taxon>Pseudomonadati</taxon>
        <taxon>Pseudomonadota</taxon>
        <taxon>Betaproteobacteria</taxon>
        <taxon>Burkholderiales</taxon>
        <taxon>Burkholderiaceae</taxon>
        <taxon>Imbroritus</taxon>
    </lineage>
</organism>
<gene>
    <name evidence="1" type="ORF">MW7_015140</name>
</gene>
<evidence type="ECO:0000313" key="1">
    <source>
        <dbReference type="EMBL" id="TMS57273.1"/>
    </source>
</evidence>
<proteinExistence type="predicted"/>
<name>A0ACD3SM98_9BURK</name>
<keyword evidence="2" id="KW-1185">Reference proteome</keyword>